<dbReference type="GO" id="GO:0070681">
    <property type="term" value="P:glutaminyl-tRNAGln biosynthesis via transamidation"/>
    <property type="evidence" value="ECO:0007669"/>
    <property type="project" value="TreeGrafter"/>
</dbReference>
<proteinExistence type="inferred from homology"/>
<dbReference type="GO" id="GO:0006450">
    <property type="term" value="P:regulation of translational fidelity"/>
    <property type="evidence" value="ECO:0007669"/>
    <property type="project" value="InterPro"/>
</dbReference>
<dbReference type="GO" id="GO:0050567">
    <property type="term" value="F:glutaminyl-tRNA synthase (glutamine-hydrolyzing) activity"/>
    <property type="evidence" value="ECO:0007669"/>
    <property type="project" value="UniProtKB-UniRule"/>
</dbReference>
<protein>
    <recommendedName>
        <fullName evidence="1">Aspartyl/glutamyl-tRNA(Asn/Gln) amidotransferase subunit C</fullName>
        <shortName evidence="1">Asp/Glu-ADT subunit C</shortName>
        <ecNumber evidence="1">6.3.5.-</ecNumber>
    </recommendedName>
</protein>
<dbReference type="EMBL" id="MGJA01000007">
    <property type="protein sequence ID" value="OGM97902.1"/>
    <property type="molecule type" value="Genomic_DNA"/>
</dbReference>
<dbReference type="Pfam" id="PF02686">
    <property type="entry name" value="GatC"/>
    <property type="match status" value="1"/>
</dbReference>
<evidence type="ECO:0000313" key="2">
    <source>
        <dbReference type="EMBL" id="OGM97902.1"/>
    </source>
</evidence>
<dbReference type="Proteomes" id="UP000178520">
    <property type="component" value="Unassembled WGS sequence"/>
</dbReference>
<dbReference type="STRING" id="1802660.A2735_02995"/>
<comment type="catalytic activity">
    <reaction evidence="1">
        <text>L-glutamyl-tRNA(Gln) + L-glutamine + ATP + H2O = L-glutaminyl-tRNA(Gln) + L-glutamate + ADP + phosphate + H(+)</text>
        <dbReference type="Rhea" id="RHEA:17521"/>
        <dbReference type="Rhea" id="RHEA-COMP:9681"/>
        <dbReference type="Rhea" id="RHEA-COMP:9684"/>
        <dbReference type="ChEBI" id="CHEBI:15377"/>
        <dbReference type="ChEBI" id="CHEBI:15378"/>
        <dbReference type="ChEBI" id="CHEBI:29985"/>
        <dbReference type="ChEBI" id="CHEBI:30616"/>
        <dbReference type="ChEBI" id="CHEBI:43474"/>
        <dbReference type="ChEBI" id="CHEBI:58359"/>
        <dbReference type="ChEBI" id="CHEBI:78520"/>
        <dbReference type="ChEBI" id="CHEBI:78521"/>
        <dbReference type="ChEBI" id="CHEBI:456216"/>
    </reaction>
</comment>
<evidence type="ECO:0000313" key="3">
    <source>
        <dbReference type="Proteomes" id="UP000178520"/>
    </source>
</evidence>
<keyword evidence="1" id="KW-0547">Nucleotide-binding</keyword>
<dbReference type="InterPro" id="IPR003837">
    <property type="entry name" value="GatC"/>
</dbReference>
<dbReference type="InterPro" id="IPR036113">
    <property type="entry name" value="Asp/Glu-ADT_sf_sub_c"/>
</dbReference>
<reference evidence="2 3" key="1">
    <citation type="journal article" date="2016" name="Nat. Commun.">
        <title>Thousands of microbial genomes shed light on interconnected biogeochemical processes in an aquifer system.</title>
        <authorList>
            <person name="Anantharaman K."/>
            <person name="Brown C.T."/>
            <person name="Hug L.A."/>
            <person name="Sharon I."/>
            <person name="Castelle C.J."/>
            <person name="Probst A.J."/>
            <person name="Thomas B.C."/>
            <person name="Singh A."/>
            <person name="Wilkins M.J."/>
            <person name="Karaoz U."/>
            <person name="Brodie E.L."/>
            <person name="Williams K.H."/>
            <person name="Hubbard S.S."/>
            <person name="Banfield J.F."/>
        </authorList>
    </citation>
    <scope>NUCLEOTIDE SEQUENCE [LARGE SCALE GENOMIC DNA]</scope>
</reference>
<accession>A0A1F8EAU0</accession>
<comment type="subunit">
    <text evidence="1">Heterotrimer of A, B and C subunits.</text>
</comment>
<dbReference type="Gene3D" id="1.10.20.60">
    <property type="entry name" value="Glu-tRNAGln amidotransferase C subunit, N-terminal domain"/>
    <property type="match status" value="1"/>
</dbReference>
<comment type="similarity">
    <text evidence="1">Belongs to the GatC family.</text>
</comment>
<dbReference type="GO" id="GO:0005524">
    <property type="term" value="F:ATP binding"/>
    <property type="evidence" value="ECO:0007669"/>
    <property type="project" value="UniProtKB-KW"/>
</dbReference>
<dbReference type="NCBIfam" id="TIGR00135">
    <property type="entry name" value="gatC"/>
    <property type="match status" value="1"/>
</dbReference>
<comment type="caution">
    <text evidence="2">The sequence shown here is derived from an EMBL/GenBank/DDBJ whole genome shotgun (WGS) entry which is preliminary data.</text>
</comment>
<evidence type="ECO:0000256" key="1">
    <source>
        <dbReference type="HAMAP-Rule" id="MF_00122"/>
    </source>
</evidence>
<sequence length="101" mass="11424">MLSDSELDHIAKLARVTVAPEKREQLKKDLSAILGYIEKLNKADTSSVEPLYQTTGLVNATRSDEPRGEFPMTEKLEELLIGQAPTRKERFVKVRSILNKK</sequence>
<comment type="function">
    <text evidence="1">Allows the formation of correctly charged Asn-tRNA(Asn) or Gln-tRNA(Gln) through the transamidation of misacylated Asp-tRNA(Asn) or Glu-tRNA(Gln) in organisms which lack either or both of asparaginyl-tRNA or glutaminyl-tRNA synthetases. The reaction takes place in the presence of glutamine and ATP through an activated phospho-Asp-tRNA(Asn) or phospho-Glu-tRNA(Gln).</text>
</comment>
<dbReference type="PANTHER" id="PTHR15004">
    <property type="entry name" value="GLUTAMYL-TRNA(GLN) AMIDOTRANSFERASE SUBUNIT C, MITOCHONDRIAL"/>
    <property type="match status" value="1"/>
</dbReference>
<organism evidence="2 3">
    <name type="scientific">Candidatus Yanofskybacteria bacterium RIFCSPHIGHO2_01_FULL_41_21</name>
    <dbReference type="NCBI Taxonomy" id="1802660"/>
    <lineage>
        <taxon>Bacteria</taxon>
        <taxon>Candidatus Yanofskyibacteriota</taxon>
    </lineage>
</organism>
<keyword evidence="1" id="KW-0436">Ligase</keyword>
<name>A0A1F8EAU0_9BACT</name>
<dbReference type="GO" id="GO:0050566">
    <property type="term" value="F:asparaginyl-tRNA synthase (glutamine-hydrolyzing) activity"/>
    <property type="evidence" value="ECO:0007669"/>
    <property type="project" value="RHEA"/>
</dbReference>
<comment type="catalytic activity">
    <reaction evidence="1">
        <text>L-aspartyl-tRNA(Asn) + L-glutamine + ATP + H2O = L-asparaginyl-tRNA(Asn) + L-glutamate + ADP + phosphate + 2 H(+)</text>
        <dbReference type="Rhea" id="RHEA:14513"/>
        <dbReference type="Rhea" id="RHEA-COMP:9674"/>
        <dbReference type="Rhea" id="RHEA-COMP:9677"/>
        <dbReference type="ChEBI" id="CHEBI:15377"/>
        <dbReference type="ChEBI" id="CHEBI:15378"/>
        <dbReference type="ChEBI" id="CHEBI:29985"/>
        <dbReference type="ChEBI" id="CHEBI:30616"/>
        <dbReference type="ChEBI" id="CHEBI:43474"/>
        <dbReference type="ChEBI" id="CHEBI:58359"/>
        <dbReference type="ChEBI" id="CHEBI:78515"/>
        <dbReference type="ChEBI" id="CHEBI:78516"/>
        <dbReference type="ChEBI" id="CHEBI:456216"/>
    </reaction>
</comment>
<dbReference type="PANTHER" id="PTHR15004:SF0">
    <property type="entry name" value="GLUTAMYL-TRNA(GLN) AMIDOTRANSFERASE SUBUNIT C, MITOCHONDRIAL"/>
    <property type="match status" value="1"/>
</dbReference>
<dbReference type="EC" id="6.3.5.-" evidence="1"/>
<dbReference type="GO" id="GO:0006412">
    <property type="term" value="P:translation"/>
    <property type="evidence" value="ECO:0007669"/>
    <property type="project" value="UniProtKB-UniRule"/>
</dbReference>
<keyword evidence="1" id="KW-0648">Protein biosynthesis</keyword>
<gene>
    <name evidence="1" type="primary">gatC</name>
    <name evidence="2" type="ORF">A2735_02995</name>
</gene>
<dbReference type="AlphaFoldDB" id="A0A1F8EAU0"/>
<keyword evidence="1" id="KW-0067">ATP-binding</keyword>
<dbReference type="SUPFAM" id="SSF141000">
    <property type="entry name" value="Glu-tRNAGln amidotransferase C subunit"/>
    <property type="match status" value="1"/>
</dbReference>
<dbReference type="HAMAP" id="MF_00122">
    <property type="entry name" value="GatC"/>
    <property type="match status" value="1"/>
</dbReference>